<gene>
    <name evidence="1" type="ORF">GIX80_02205</name>
</gene>
<proteinExistence type="predicted"/>
<protein>
    <submittedName>
        <fullName evidence="1">Uncharacterized protein</fullName>
    </submittedName>
</protein>
<name>A0AB36ABE2_LIMRT</name>
<accession>A0AB36ABE2</accession>
<organism evidence="1 2">
    <name type="scientific">Limosilactobacillus reuteri</name>
    <name type="common">Lactobacillus reuteri</name>
    <dbReference type="NCBI Taxonomy" id="1598"/>
    <lineage>
        <taxon>Bacteria</taxon>
        <taxon>Bacillati</taxon>
        <taxon>Bacillota</taxon>
        <taxon>Bacilli</taxon>
        <taxon>Lactobacillales</taxon>
        <taxon>Lactobacillaceae</taxon>
        <taxon>Limosilactobacillus</taxon>
    </lineage>
</organism>
<dbReference type="Proteomes" id="UP000441557">
    <property type="component" value="Unassembled WGS sequence"/>
</dbReference>
<dbReference type="AlphaFoldDB" id="A0AB36ABE2"/>
<reference evidence="1 2" key="1">
    <citation type="submission" date="2019-11" db="EMBL/GenBank/DDBJ databases">
        <title>Draft genome sequence of 12 host-associated Lactobacillus reuteri rodent strains.</title>
        <authorList>
            <person name="Zhang S."/>
            <person name="Ozcam M."/>
            <person name="Van Pijkeren J.P."/>
        </authorList>
    </citation>
    <scope>NUCLEOTIDE SEQUENCE [LARGE SCALE GENOMIC DNA]</scope>
    <source>
        <strain evidence="1 2">L1604-1</strain>
    </source>
</reference>
<dbReference type="RefSeq" id="WP_153706013.1">
    <property type="nucleotide sequence ID" value="NZ_CP130468.1"/>
</dbReference>
<dbReference type="EMBL" id="WJMZ01000002">
    <property type="protein sequence ID" value="MRG83211.1"/>
    <property type="molecule type" value="Genomic_DNA"/>
</dbReference>
<evidence type="ECO:0000313" key="2">
    <source>
        <dbReference type="Proteomes" id="UP000441557"/>
    </source>
</evidence>
<evidence type="ECO:0000313" key="1">
    <source>
        <dbReference type="EMBL" id="MRG83211.1"/>
    </source>
</evidence>
<sequence>MAEHRMFSQEIVETDKFLNMPATAQNLYFYLNLHADDEGFVGNPRAIKRMIGASDDDYKLLIANRLIMPSNEGLYMCEEVTKWGKIIH</sequence>
<comment type="caution">
    <text evidence="1">The sequence shown here is derived from an EMBL/GenBank/DDBJ whole genome shotgun (WGS) entry which is preliminary data.</text>
</comment>